<dbReference type="InterPro" id="IPR047347">
    <property type="entry name" value="YvaQ-like_sensor"/>
</dbReference>
<feature type="transmembrane region" description="Helical" evidence="8">
    <location>
        <begin position="12"/>
        <end position="31"/>
    </location>
</feature>
<keyword evidence="2 8" id="KW-0812">Transmembrane</keyword>
<dbReference type="Pfam" id="PF12729">
    <property type="entry name" value="4HB_MCP_1"/>
    <property type="match status" value="1"/>
</dbReference>
<sequence length="543" mass="58583">MLSNLATRTKLFILSGILLLLMALQIGFALLELNQTGQNIDTLIGDRQPKIEQQNGIIQNTLLIGMLLREAVMDQNSGEIEENIRQIGELRADSTKRIAYLQENSSSAESKALLTEIETARAPLAPLYDKLFAMVRANQDAEATELMRAEYDPAYKNFQLKVQAMMDSQKNKMRQTSVETQQSFTFTRTLMLTSGVLATVLGLIAATWIARSISHPLSNALREAERIAQGDLRTNPELQQIRGSDEPSRLLQALQQMRASLHEMTTLIQQNAQEVNRAARGLADSAQEVASSAQSQSAATSGAAATLEQLTVSIHHVADSAENAAEQARTAGETALLGGKFVVKSSGQMNTVGEHISQSATQMAGLENEMGEIGKMATIIREVADQTNLLALNAAIEAARAGETGRGFAVVADEVRKLAERTTKSAHEISAMIGRIQQGSATVNEFMHQSVQSVQQATVSSDSAAMAMQEIEGNADAVVTAVSQISNSLNEQKLAGQDLAARMEQVSQMAEENGGTVQHLAHTATQLSELATQLQTAVGRFRV</sequence>
<evidence type="ECO:0000313" key="12">
    <source>
        <dbReference type="Proteomes" id="UP000510822"/>
    </source>
</evidence>
<name>A0A7D5V9N2_9NEIS</name>
<dbReference type="EMBL" id="CP058952">
    <property type="protein sequence ID" value="QLI81539.1"/>
    <property type="molecule type" value="Genomic_DNA"/>
</dbReference>
<evidence type="ECO:0000256" key="5">
    <source>
        <dbReference type="ARBA" id="ARBA00023224"/>
    </source>
</evidence>
<dbReference type="AlphaFoldDB" id="A0A7D5V9N2"/>
<dbReference type="CDD" id="cd19411">
    <property type="entry name" value="MCP2201-like_sensor"/>
    <property type="match status" value="1"/>
</dbReference>
<dbReference type="PRINTS" id="PR00260">
    <property type="entry name" value="CHEMTRNSDUCR"/>
</dbReference>
<dbReference type="PANTHER" id="PTHR32089">
    <property type="entry name" value="METHYL-ACCEPTING CHEMOTAXIS PROTEIN MCPB"/>
    <property type="match status" value="1"/>
</dbReference>
<proteinExistence type="inferred from homology"/>
<dbReference type="FunFam" id="1.10.287.950:FF:000001">
    <property type="entry name" value="Methyl-accepting chemotaxis sensory transducer"/>
    <property type="match status" value="1"/>
</dbReference>
<accession>A0A7D5V9N2</accession>
<dbReference type="GO" id="GO:0007165">
    <property type="term" value="P:signal transduction"/>
    <property type="evidence" value="ECO:0007669"/>
    <property type="project" value="UniProtKB-KW"/>
</dbReference>
<dbReference type="PROSITE" id="PS50111">
    <property type="entry name" value="CHEMOTAXIS_TRANSDUC_2"/>
    <property type="match status" value="1"/>
</dbReference>
<feature type="domain" description="HAMP" evidence="10">
    <location>
        <begin position="211"/>
        <end position="266"/>
    </location>
</feature>
<dbReference type="Proteomes" id="UP000510822">
    <property type="component" value="Chromosome"/>
</dbReference>
<evidence type="ECO:0000256" key="6">
    <source>
        <dbReference type="ARBA" id="ARBA00029447"/>
    </source>
</evidence>
<evidence type="ECO:0000313" key="11">
    <source>
        <dbReference type="EMBL" id="QLI81539.1"/>
    </source>
</evidence>
<dbReference type="GO" id="GO:0016020">
    <property type="term" value="C:membrane"/>
    <property type="evidence" value="ECO:0007669"/>
    <property type="project" value="UniProtKB-SubCell"/>
</dbReference>
<reference evidence="11 12" key="1">
    <citation type="journal article" date="2016" name="Int. J. Syst. Evol. Microbiol.">
        <title>Chitinibacter fontanus sp. nov., isolated from a spring.</title>
        <authorList>
            <person name="Sheu S.Y."/>
            <person name="Li Y.S."/>
            <person name="Young C.C."/>
            <person name="Chen W.M."/>
        </authorList>
    </citation>
    <scope>NUCLEOTIDE SEQUENCE [LARGE SCALE GENOMIC DNA]</scope>
    <source>
        <strain evidence="11 12">STM-7</strain>
    </source>
</reference>
<dbReference type="SUPFAM" id="SSF58104">
    <property type="entry name" value="Methyl-accepting chemotaxis protein (MCP) signaling domain"/>
    <property type="match status" value="1"/>
</dbReference>
<keyword evidence="5 7" id="KW-0807">Transducer</keyword>
<dbReference type="KEGG" id="cfon:HZU75_08360"/>
<feature type="domain" description="Methyl-accepting transducer" evidence="9">
    <location>
        <begin position="271"/>
        <end position="507"/>
    </location>
</feature>
<dbReference type="Pfam" id="PF00015">
    <property type="entry name" value="MCPsignal"/>
    <property type="match status" value="1"/>
</dbReference>
<evidence type="ECO:0000256" key="3">
    <source>
        <dbReference type="ARBA" id="ARBA00022989"/>
    </source>
</evidence>
<protein>
    <submittedName>
        <fullName evidence="11">Methyl-accepting chemotaxis protein</fullName>
    </submittedName>
</protein>
<gene>
    <name evidence="11" type="ORF">HZU75_08360</name>
</gene>
<feature type="transmembrane region" description="Helical" evidence="8">
    <location>
        <begin position="190"/>
        <end position="210"/>
    </location>
</feature>
<dbReference type="GO" id="GO:0004888">
    <property type="term" value="F:transmembrane signaling receptor activity"/>
    <property type="evidence" value="ECO:0007669"/>
    <property type="project" value="InterPro"/>
</dbReference>
<evidence type="ECO:0000256" key="8">
    <source>
        <dbReference type="SAM" id="Phobius"/>
    </source>
</evidence>
<dbReference type="InterPro" id="IPR024478">
    <property type="entry name" value="HlyB_4HB_MCP"/>
</dbReference>
<dbReference type="InterPro" id="IPR004090">
    <property type="entry name" value="Chemotax_Me-accpt_rcpt"/>
</dbReference>
<evidence type="ECO:0000256" key="7">
    <source>
        <dbReference type="PROSITE-ProRule" id="PRU00284"/>
    </source>
</evidence>
<evidence type="ECO:0000256" key="1">
    <source>
        <dbReference type="ARBA" id="ARBA00004141"/>
    </source>
</evidence>
<dbReference type="GO" id="GO:0006935">
    <property type="term" value="P:chemotaxis"/>
    <property type="evidence" value="ECO:0007669"/>
    <property type="project" value="InterPro"/>
</dbReference>
<dbReference type="InterPro" id="IPR004089">
    <property type="entry name" value="MCPsignal_dom"/>
</dbReference>
<evidence type="ECO:0000259" key="9">
    <source>
        <dbReference type="PROSITE" id="PS50111"/>
    </source>
</evidence>
<evidence type="ECO:0000256" key="4">
    <source>
        <dbReference type="ARBA" id="ARBA00023136"/>
    </source>
</evidence>
<dbReference type="InterPro" id="IPR003660">
    <property type="entry name" value="HAMP_dom"/>
</dbReference>
<comment type="similarity">
    <text evidence="6">Belongs to the methyl-accepting chemotaxis (MCP) protein family.</text>
</comment>
<dbReference type="PROSITE" id="PS50885">
    <property type="entry name" value="HAMP"/>
    <property type="match status" value="1"/>
</dbReference>
<keyword evidence="4 8" id="KW-0472">Membrane</keyword>
<dbReference type="SMART" id="SM00283">
    <property type="entry name" value="MA"/>
    <property type="match status" value="1"/>
</dbReference>
<dbReference type="PANTHER" id="PTHR32089:SF119">
    <property type="entry name" value="METHYL-ACCEPTING CHEMOTAXIS PROTEIN CTPL"/>
    <property type="match status" value="1"/>
</dbReference>
<organism evidence="11 12">
    <name type="scientific">Chitinibacter fontanus</name>
    <dbReference type="NCBI Taxonomy" id="1737446"/>
    <lineage>
        <taxon>Bacteria</taxon>
        <taxon>Pseudomonadati</taxon>
        <taxon>Pseudomonadota</taxon>
        <taxon>Betaproteobacteria</taxon>
        <taxon>Neisseriales</taxon>
        <taxon>Chitinibacteraceae</taxon>
        <taxon>Chitinibacter</taxon>
    </lineage>
</organism>
<dbReference type="RefSeq" id="WP_180308664.1">
    <property type="nucleotide sequence ID" value="NZ_CP058952.1"/>
</dbReference>
<dbReference type="CDD" id="cd11386">
    <property type="entry name" value="MCP_signal"/>
    <property type="match status" value="1"/>
</dbReference>
<evidence type="ECO:0000256" key="2">
    <source>
        <dbReference type="ARBA" id="ARBA00022692"/>
    </source>
</evidence>
<keyword evidence="12" id="KW-1185">Reference proteome</keyword>
<comment type="subcellular location">
    <subcellularLocation>
        <location evidence="1">Membrane</location>
        <topology evidence="1">Multi-pass membrane protein</topology>
    </subcellularLocation>
</comment>
<dbReference type="Pfam" id="PF00672">
    <property type="entry name" value="HAMP"/>
    <property type="match status" value="1"/>
</dbReference>
<dbReference type="SMART" id="SM00304">
    <property type="entry name" value="HAMP"/>
    <property type="match status" value="2"/>
</dbReference>
<evidence type="ECO:0000259" key="10">
    <source>
        <dbReference type="PROSITE" id="PS50885"/>
    </source>
</evidence>
<keyword evidence="3 8" id="KW-1133">Transmembrane helix</keyword>
<dbReference type="Gene3D" id="1.10.287.950">
    <property type="entry name" value="Methyl-accepting chemotaxis protein"/>
    <property type="match status" value="1"/>
</dbReference>